<comment type="caution">
    <text evidence="2">The sequence shown here is derived from an EMBL/GenBank/DDBJ whole genome shotgun (WGS) entry which is preliminary data.</text>
</comment>
<dbReference type="Gene3D" id="1.25.40.10">
    <property type="entry name" value="Tetratricopeptide repeat domain"/>
    <property type="match status" value="1"/>
</dbReference>
<name>A0ABV4CP61_9PSEU</name>
<evidence type="ECO:0000313" key="3">
    <source>
        <dbReference type="Proteomes" id="UP001564626"/>
    </source>
</evidence>
<reference evidence="2 3" key="1">
    <citation type="submission" date="2024-08" db="EMBL/GenBank/DDBJ databases">
        <title>Genome mining of Saccharopolyspora cebuensis PGLac3 from Nigerian medicinal plant.</title>
        <authorList>
            <person name="Ezeobiora C.E."/>
            <person name="Igbokwe N.H."/>
            <person name="Amin D.H."/>
            <person name="Mendie U.E."/>
        </authorList>
    </citation>
    <scope>NUCLEOTIDE SEQUENCE [LARGE SCALE GENOMIC DNA]</scope>
    <source>
        <strain evidence="2 3">PGLac3</strain>
    </source>
</reference>
<dbReference type="RefSeq" id="WP_345362700.1">
    <property type="nucleotide sequence ID" value="NZ_BAABII010000007.1"/>
</dbReference>
<gene>
    <name evidence="2" type="ORF">AB8O55_26055</name>
</gene>
<accession>A0ABV4CP61</accession>
<dbReference type="Pfam" id="PF00931">
    <property type="entry name" value="NB-ARC"/>
    <property type="match status" value="1"/>
</dbReference>
<dbReference type="Proteomes" id="UP001564626">
    <property type="component" value="Unassembled WGS sequence"/>
</dbReference>
<feature type="domain" description="NB-ARC" evidence="1">
    <location>
        <begin position="194"/>
        <end position="329"/>
    </location>
</feature>
<dbReference type="SUPFAM" id="SSF48452">
    <property type="entry name" value="TPR-like"/>
    <property type="match status" value="1"/>
</dbReference>
<dbReference type="InterPro" id="IPR011990">
    <property type="entry name" value="TPR-like_helical_dom_sf"/>
</dbReference>
<dbReference type="SUPFAM" id="SSF52540">
    <property type="entry name" value="P-loop containing nucleoside triphosphate hydrolases"/>
    <property type="match status" value="1"/>
</dbReference>
<dbReference type="PRINTS" id="PR00364">
    <property type="entry name" value="DISEASERSIST"/>
</dbReference>
<dbReference type="Gene3D" id="3.40.50.300">
    <property type="entry name" value="P-loop containing nucleotide triphosphate hydrolases"/>
    <property type="match status" value="1"/>
</dbReference>
<dbReference type="InterPro" id="IPR002182">
    <property type="entry name" value="NB-ARC"/>
</dbReference>
<dbReference type="InterPro" id="IPR027417">
    <property type="entry name" value="P-loop_NTPase"/>
</dbReference>
<evidence type="ECO:0000259" key="1">
    <source>
        <dbReference type="Pfam" id="PF00931"/>
    </source>
</evidence>
<evidence type="ECO:0000313" key="2">
    <source>
        <dbReference type="EMBL" id="MEY8042885.1"/>
    </source>
</evidence>
<dbReference type="PANTHER" id="PTHR47691">
    <property type="entry name" value="REGULATOR-RELATED"/>
    <property type="match status" value="1"/>
</dbReference>
<dbReference type="InterPro" id="IPR012340">
    <property type="entry name" value="NA-bd_OB-fold"/>
</dbReference>
<sequence length="848" mass="95193">MAHSQSRLTCFALISALEEDLRLHIDTLLVDTIPGKVFSDAEYQKASERIRRERGAVKNDSPTALLSYIDFADGFQILRRNRAHIPNDLAVQLESVKDRLSGVVPIRNRVAHTRPMEIDDLARMYDLCKDLCSGAALSNWPMLANALARLENEPYYVLGLTVDLPREKDNAPMHNLPIPDFEETGFYGRRKQVQRIKKIVKGAYPVISILGDGGIGKTAIALKVAYELLDENAGFDAIVWVTAKSQNLTINEIERINGAIEDSLGLFMNAAKTLGAAEPEDPASEVLDYLEHFKVLLILDNLETVLDARLREFLLEIPIGSKVIITSRIGVGVENPVSLPPLEEGEAQTLLRKLAGMRDVRALEGLSQEAIAGISARMGGRPAYIKWFVSGIQAGLRPEELLADNELLLDYCMSNVYEYLGDDARVVLRCLQVLPGQRTHAEIAFLTEMSADRTHASLLELLTTNFTQMRMSSGNQDTETNYEVTEFGRSYLDKRHRVGQDERRVFQERNKKLLDLGISLRAENTASPFDPYTVSVQSPGDYSAARLLRESIRAARNGQFREALEGCGEARRLAPSYFETWRVEAFVHTFMSDYTSARNAYERACELAHDYAPLYYFFGSFLIDESIDIEAGVSYLRKAARKNIEHPDVLFHVAWGSLLQGRFADVLETTRHVLGLKLARPQGIASVALGLRAGVYQLRKIMEEGDVESALEFLELVVEFAEMTSIEFLPGESCDRLLQLSALSLELNQMLGEEFHARKAAEFGSRLRERIRCVESGLLERKLARVKTIRSDKLYAFASIDSVDYFFHLRDLADESHWGHLAEGGMVSFNVTDTDKRGPRATSVRWVD</sequence>
<dbReference type="EMBL" id="JBGEHV010000068">
    <property type="protein sequence ID" value="MEY8042885.1"/>
    <property type="molecule type" value="Genomic_DNA"/>
</dbReference>
<proteinExistence type="predicted"/>
<protein>
    <submittedName>
        <fullName evidence="2">NB-ARC domain-containing protein</fullName>
    </submittedName>
</protein>
<organism evidence="2 3">
    <name type="scientific">Saccharopolyspora cebuensis</name>
    <dbReference type="NCBI Taxonomy" id="418759"/>
    <lineage>
        <taxon>Bacteria</taxon>
        <taxon>Bacillati</taxon>
        <taxon>Actinomycetota</taxon>
        <taxon>Actinomycetes</taxon>
        <taxon>Pseudonocardiales</taxon>
        <taxon>Pseudonocardiaceae</taxon>
        <taxon>Saccharopolyspora</taxon>
    </lineage>
</organism>
<keyword evidence="3" id="KW-1185">Reference proteome</keyword>
<dbReference type="PANTHER" id="PTHR47691:SF3">
    <property type="entry name" value="HTH-TYPE TRANSCRIPTIONAL REGULATOR RV0890C-RELATED"/>
    <property type="match status" value="1"/>
</dbReference>
<dbReference type="Gene3D" id="2.40.50.140">
    <property type="entry name" value="Nucleic acid-binding proteins"/>
    <property type="match status" value="1"/>
</dbReference>